<sequence>MMMMMKKKKKKKKKGGNTCAVKEMDRLSGRCSWVSLMAVVVVVVVLCCLQGASGIRFVIDREECFSHDVKYQGDTVHASFVVIDSHSPWHYDEDSVRLVVKGPTGEQIYDIRNKISEKFDFVARNKGVHRFSFTNNSPHHVTVDFDVHLGHFSFRGKHAKDEHFNPLLQQIEKLGDALYKIEFEQHWLGAQTDQQVGVNEAMGARALKKAVLESGALILASILQVYLLRRLFERKTRVCWV</sequence>
<dbReference type="Proteomes" id="UP001057402">
    <property type="component" value="Chromosome 1"/>
</dbReference>
<comment type="caution">
    <text evidence="1">The sequence shown here is derived from an EMBL/GenBank/DDBJ whole genome shotgun (WGS) entry which is preliminary data.</text>
</comment>
<evidence type="ECO:0000313" key="2">
    <source>
        <dbReference type="Proteomes" id="UP001057402"/>
    </source>
</evidence>
<gene>
    <name evidence="1" type="ORF">MLD38_000897</name>
</gene>
<dbReference type="EMBL" id="CM042880">
    <property type="protein sequence ID" value="KAI4388583.1"/>
    <property type="molecule type" value="Genomic_DNA"/>
</dbReference>
<proteinExistence type="predicted"/>
<organism evidence="1 2">
    <name type="scientific">Melastoma candidum</name>
    <dbReference type="NCBI Taxonomy" id="119954"/>
    <lineage>
        <taxon>Eukaryota</taxon>
        <taxon>Viridiplantae</taxon>
        <taxon>Streptophyta</taxon>
        <taxon>Embryophyta</taxon>
        <taxon>Tracheophyta</taxon>
        <taxon>Spermatophyta</taxon>
        <taxon>Magnoliopsida</taxon>
        <taxon>eudicotyledons</taxon>
        <taxon>Gunneridae</taxon>
        <taxon>Pentapetalae</taxon>
        <taxon>rosids</taxon>
        <taxon>malvids</taxon>
        <taxon>Myrtales</taxon>
        <taxon>Melastomataceae</taxon>
        <taxon>Melastomatoideae</taxon>
        <taxon>Melastomateae</taxon>
        <taxon>Melastoma</taxon>
    </lineage>
</organism>
<accession>A0ACB9SD42</accession>
<reference evidence="2" key="1">
    <citation type="journal article" date="2023" name="Front. Plant Sci.">
        <title>Chromosomal-level genome assembly of Melastoma candidum provides insights into trichome evolution.</title>
        <authorList>
            <person name="Zhong Y."/>
            <person name="Wu W."/>
            <person name="Sun C."/>
            <person name="Zou P."/>
            <person name="Liu Y."/>
            <person name="Dai S."/>
            <person name="Zhou R."/>
        </authorList>
    </citation>
    <scope>NUCLEOTIDE SEQUENCE [LARGE SCALE GENOMIC DNA]</scope>
</reference>
<name>A0ACB9SD42_9MYRT</name>
<protein>
    <submittedName>
        <fullName evidence="1">Uncharacterized protein</fullName>
    </submittedName>
</protein>
<keyword evidence="2" id="KW-1185">Reference proteome</keyword>
<evidence type="ECO:0000313" key="1">
    <source>
        <dbReference type="EMBL" id="KAI4388583.1"/>
    </source>
</evidence>